<keyword evidence="4" id="KW-0675">Receptor</keyword>
<evidence type="ECO:0000256" key="6">
    <source>
        <dbReference type="ARBA" id="ARBA00048679"/>
    </source>
</evidence>
<dbReference type="SUPFAM" id="SSF51110">
    <property type="entry name" value="alpha-D-mannose-specific plant lectins"/>
    <property type="match status" value="1"/>
</dbReference>
<sequence length="473" mass="50415">MLRRDARLLGAPALPLAAATLVLLVGGFRFQVAQAQPFDYPSARPSTSWANTDASLTHHVTFMDGSVARAALLRLNPAGFGPSYAFGFFCTNHKTTTPCADFLLAVAVVYCNSGALMTSVVAGIPQVVWSANRARPVGEGATAELTAAGDLVLKAADGTVVWSAGSAGRSVAGISINSDGNLVMLDGSNRTVWQSFDHPTDTLLVGQSLRQGARLTANTSAANWSPSRLYLAVADDSLSAYVDAKPPQRYYHLGFTRTAGAYAAYANGSLTVLASPAGAPLTTIQLPAVAAGTVQYMRLEYDGHLRLYEWRPAGWAPVFDVLRLFPDDCAFPTVCGAYGVCTEMQCSCPDTANFRPVDFRRPNRGCVPAAPPVSCATPRRAQRLVSLPGLAYFNDHATSMRTLERVSQDACKKACLDDCKCVAAQFIYGNNAGDGFCYLQSEVFSLETSLPEVVHYNSTMHLKVQAARTSAGL</sequence>
<evidence type="ECO:0000256" key="4">
    <source>
        <dbReference type="ARBA" id="ARBA00023170"/>
    </source>
</evidence>
<evidence type="ECO:0000256" key="3">
    <source>
        <dbReference type="ARBA" id="ARBA00022729"/>
    </source>
</evidence>
<name>A0A368RG75_SETIT</name>
<evidence type="ECO:0000256" key="2">
    <source>
        <dbReference type="ARBA" id="ARBA00012513"/>
    </source>
</evidence>
<protein>
    <recommendedName>
        <fullName evidence="2">non-specific serine/threonine protein kinase</fullName>
        <ecNumber evidence="2">2.7.11.1</ecNumber>
    </recommendedName>
</protein>
<comment type="subcellular location">
    <subcellularLocation>
        <location evidence="1">Membrane</location>
        <topology evidence="1">Single-pass type I membrane protein</topology>
    </subcellularLocation>
</comment>
<dbReference type="InterPro" id="IPR051343">
    <property type="entry name" value="G-type_lectin_kinases/EP1-like"/>
</dbReference>
<dbReference type="GO" id="GO:0004674">
    <property type="term" value="F:protein serine/threonine kinase activity"/>
    <property type="evidence" value="ECO:0007669"/>
    <property type="project" value="UniProtKB-EC"/>
</dbReference>
<proteinExistence type="predicted"/>
<comment type="catalytic activity">
    <reaction evidence="5">
        <text>L-threonyl-[protein] + ATP = O-phospho-L-threonyl-[protein] + ADP + H(+)</text>
        <dbReference type="Rhea" id="RHEA:46608"/>
        <dbReference type="Rhea" id="RHEA-COMP:11060"/>
        <dbReference type="Rhea" id="RHEA-COMP:11605"/>
        <dbReference type="ChEBI" id="CHEBI:15378"/>
        <dbReference type="ChEBI" id="CHEBI:30013"/>
        <dbReference type="ChEBI" id="CHEBI:30616"/>
        <dbReference type="ChEBI" id="CHEBI:61977"/>
        <dbReference type="ChEBI" id="CHEBI:456216"/>
        <dbReference type="EC" id="2.7.11.1"/>
    </reaction>
</comment>
<dbReference type="KEGG" id="sita:101762735"/>
<feature type="domain" description="Bulb-type lectin" evidence="7">
    <location>
        <begin position="64"/>
        <end position="197"/>
    </location>
</feature>
<dbReference type="InterPro" id="IPR003609">
    <property type="entry name" value="Pan_app"/>
</dbReference>
<feature type="domain" description="Apple" evidence="8">
    <location>
        <begin position="375"/>
        <end position="466"/>
    </location>
</feature>
<evidence type="ECO:0000259" key="8">
    <source>
        <dbReference type="PROSITE" id="PS50948"/>
    </source>
</evidence>
<evidence type="ECO:0000256" key="1">
    <source>
        <dbReference type="ARBA" id="ARBA00004479"/>
    </source>
</evidence>
<dbReference type="GO" id="GO:0016020">
    <property type="term" value="C:membrane"/>
    <property type="evidence" value="ECO:0007669"/>
    <property type="project" value="UniProtKB-SubCell"/>
</dbReference>
<dbReference type="PANTHER" id="PTHR47976">
    <property type="entry name" value="G-TYPE LECTIN S-RECEPTOR-LIKE SERINE/THREONINE-PROTEIN KINASE SD2-5"/>
    <property type="match status" value="1"/>
</dbReference>
<accession>A0A368RG75</accession>
<dbReference type="GO" id="GO:0051707">
    <property type="term" value="P:response to other organism"/>
    <property type="evidence" value="ECO:0007669"/>
    <property type="project" value="UniProtKB-ARBA"/>
</dbReference>
<dbReference type="FunFam" id="2.90.10.30:FF:000003">
    <property type="entry name" value="Os04g0303100 protein"/>
    <property type="match status" value="1"/>
</dbReference>
<dbReference type="EC" id="2.7.11.1" evidence="2"/>
<reference evidence="9" key="1">
    <citation type="journal article" date="2012" name="Nat. Biotechnol.">
        <title>Reference genome sequence of the model plant Setaria.</title>
        <authorList>
            <person name="Bennetzen J.L."/>
            <person name="Schmutz J."/>
            <person name="Wang H."/>
            <person name="Percifield R."/>
            <person name="Hawkins J."/>
            <person name="Pontaroli A.C."/>
            <person name="Estep M."/>
            <person name="Feng L."/>
            <person name="Vaughn J.N."/>
            <person name="Grimwood J."/>
            <person name="Jenkins J."/>
            <person name="Barry K."/>
            <person name="Lindquist E."/>
            <person name="Hellsten U."/>
            <person name="Deshpande S."/>
            <person name="Wang X."/>
            <person name="Wu X."/>
            <person name="Mitros T."/>
            <person name="Triplett J."/>
            <person name="Yang X."/>
            <person name="Ye C.Y."/>
            <person name="Mauro-Herrera M."/>
            <person name="Wang L."/>
            <person name="Li P."/>
            <person name="Sharma M."/>
            <person name="Sharma R."/>
            <person name="Ronald P.C."/>
            <person name="Panaud O."/>
            <person name="Kellogg E.A."/>
            <person name="Brutnell T.P."/>
            <person name="Doust A.N."/>
            <person name="Tuskan G.A."/>
            <person name="Rokhsar D."/>
            <person name="Devos K.M."/>
        </authorList>
    </citation>
    <scope>NUCLEOTIDE SEQUENCE [LARGE SCALE GENOMIC DNA]</scope>
    <source>
        <strain evidence="9">Yugu1</strain>
    </source>
</reference>
<evidence type="ECO:0000313" key="9">
    <source>
        <dbReference type="EMBL" id="RCV29132.1"/>
    </source>
</evidence>
<dbReference type="AlphaFoldDB" id="A0A368RG75"/>
<dbReference type="SMART" id="SM00108">
    <property type="entry name" value="B_lectin"/>
    <property type="match status" value="1"/>
</dbReference>
<evidence type="ECO:0000259" key="7">
    <source>
        <dbReference type="PROSITE" id="PS50927"/>
    </source>
</evidence>
<dbReference type="PROSITE" id="PS50927">
    <property type="entry name" value="BULB_LECTIN"/>
    <property type="match status" value="1"/>
</dbReference>
<keyword evidence="3" id="KW-0732">Signal</keyword>
<gene>
    <name evidence="9" type="ORF">SETIT_5G459500v2</name>
</gene>
<organism evidence="9">
    <name type="scientific">Setaria italica</name>
    <name type="common">Foxtail millet</name>
    <name type="synonym">Panicum italicum</name>
    <dbReference type="NCBI Taxonomy" id="4555"/>
    <lineage>
        <taxon>Eukaryota</taxon>
        <taxon>Viridiplantae</taxon>
        <taxon>Streptophyta</taxon>
        <taxon>Embryophyta</taxon>
        <taxon>Tracheophyta</taxon>
        <taxon>Spermatophyta</taxon>
        <taxon>Magnoliopsida</taxon>
        <taxon>Liliopsida</taxon>
        <taxon>Poales</taxon>
        <taxon>Poaceae</taxon>
        <taxon>PACMAD clade</taxon>
        <taxon>Panicoideae</taxon>
        <taxon>Panicodae</taxon>
        <taxon>Paniceae</taxon>
        <taxon>Cenchrinae</taxon>
        <taxon>Setaria</taxon>
    </lineage>
</organism>
<dbReference type="STRING" id="4555.A0A368RG75"/>
<dbReference type="PANTHER" id="PTHR47976:SF112">
    <property type="entry name" value="BULB-TYPE LECTIN DOMAIN-CONTAINING PROTEIN"/>
    <property type="match status" value="1"/>
</dbReference>
<dbReference type="InterPro" id="IPR001480">
    <property type="entry name" value="Bulb-type_lectin_dom"/>
</dbReference>
<evidence type="ECO:0000256" key="5">
    <source>
        <dbReference type="ARBA" id="ARBA00047899"/>
    </source>
</evidence>
<reference evidence="9" key="2">
    <citation type="submission" date="2015-07" db="EMBL/GenBank/DDBJ databases">
        <authorList>
            <person name="Noorani M."/>
        </authorList>
    </citation>
    <scope>NUCLEOTIDE SEQUENCE</scope>
    <source>
        <strain evidence="9">Yugu1</strain>
    </source>
</reference>
<dbReference type="EMBL" id="CM003532">
    <property type="protein sequence ID" value="RCV29132.1"/>
    <property type="molecule type" value="Genomic_DNA"/>
</dbReference>
<dbReference type="InterPro" id="IPR036426">
    <property type="entry name" value="Bulb-type_lectin_dom_sf"/>
</dbReference>
<dbReference type="PROSITE" id="PS50948">
    <property type="entry name" value="PAN"/>
    <property type="match status" value="1"/>
</dbReference>
<comment type="catalytic activity">
    <reaction evidence="6">
        <text>L-seryl-[protein] + ATP = O-phospho-L-seryl-[protein] + ADP + H(+)</text>
        <dbReference type="Rhea" id="RHEA:17989"/>
        <dbReference type="Rhea" id="RHEA-COMP:9863"/>
        <dbReference type="Rhea" id="RHEA-COMP:11604"/>
        <dbReference type="ChEBI" id="CHEBI:15378"/>
        <dbReference type="ChEBI" id="CHEBI:29999"/>
        <dbReference type="ChEBI" id="CHEBI:30616"/>
        <dbReference type="ChEBI" id="CHEBI:83421"/>
        <dbReference type="ChEBI" id="CHEBI:456216"/>
        <dbReference type="EC" id="2.7.11.1"/>
    </reaction>
</comment>
<dbReference type="Gene3D" id="2.90.10.30">
    <property type="match status" value="1"/>
</dbReference>
<dbReference type="Pfam" id="PF01453">
    <property type="entry name" value="B_lectin"/>
    <property type="match status" value="1"/>
</dbReference>
<dbReference type="OrthoDB" id="1884773at2759"/>
<dbReference type="CDD" id="cd00028">
    <property type="entry name" value="B_lectin"/>
    <property type="match status" value="1"/>
</dbReference>